<comment type="caution">
    <text evidence="1">The sequence shown here is derived from an EMBL/GenBank/DDBJ whole genome shotgun (WGS) entry which is preliminary data.</text>
</comment>
<gene>
    <name evidence="1" type="ORF">NUW54_g2558</name>
</gene>
<evidence type="ECO:0000313" key="2">
    <source>
        <dbReference type="Proteomes" id="UP001144978"/>
    </source>
</evidence>
<protein>
    <submittedName>
        <fullName evidence="1">Uncharacterized protein</fullName>
    </submittedName>
</protein>
<accession>A0ACC1Q6D1</accession>
<sequence length="151" mass="16412">MSTYSSSTLQVTDKPIISISPLLSGTSSDMPRDAITLAGLQALRDALPSLDPVLFEANTKLRNVKVLFNNGLHRVDLAKRGFTQTNYSNIFYTVQIVRAADGGSIMPNMLSIYVHKPSAADPTANREAFVKALDSFMATEVTVLSRDVFAT</sequence>
<name>A0ACC1Q6D1_9APHY</name>
<reference evidence="1" key="1">
    <citation type="submission" date="2022-08" db="EMBL/GenBank/DDBJ databases">
        <title>Genome Sequence of Pycnoporus sanguineus.</title>
        <authorList>
            <person name="Buettner E."/>
        </authorList>
    </citation>
    <scope>NUCLEOTIDE SEQUENCE</scope>
    <source>
        <strain evidence="1">CG-C14</strain>
    </source>
</reference>
<keyword evidence="2" id="KW-1185">Reference proteome</keyword>
<proteinExistence type="predicted"/>
<organism evidence="1 2">
    <name type="scientific">Trametes sanguinea</name>
    <dbReference type="NCBI Taxonomy" id="158606"/>
    <lineage>
        <taxon>Eukaryota</taxon>
        <taxon>Fungi</taxon>
        <taxon>Dikarya</taxon>
        <taxon>Basidiomycota</taxon>
        <taxon>Agaricomycotina</taxon>
        <taxon>Agaricomycetes</taxon>
        <taxon>Polyporales</taxon>
        <taxon>Polyporaceae</taxon>
        <taxon>Trametes</taxon>
    </lineage>
</organism>
<dbReference type="Proteomes" id="UP001144978">
    <property type="component" value="Unassembled WGS sequence"/>
</dbReference>
<evidence type="ECO:0000313" key="1">
    <source>
        <dbReference type="EMBL" id="KAJ3010202.1"/>
    </source>
</evidence>
<dbReference type="EMBL" id="JANSHE010000488">
    <property type="protein sequence ID" value="KAJ3010202.1"/>
    <property type="molecule type" value="Genomic_DNA"/>
</dbReference>